<keyword evidence="3" id="KW-1185">Reference proteome</keyword>
<feature type="chain" id="PRO_5018163011" description="Secreted protein" evidence="1">
    <location>
        <begin position="29"/>
        <end position="91"/>
    </location>
</feature>
<dbReference type="Proteomes" id="UP000276215">
    <property type="component" value="Unassembled WGS sequence"/>
</dbReference>
<evidence type="ECO:0000313" key="3">
    <source>
        <dbReference type="Proteomes" id="UP000276215"/>
    </source>
</evidence>
<protein>
    <recommendedName>
        <fullName evidence="4">Secreted protein</fullName>
    </recommendedName>
</protein>
<name>A0A3N4J1N2_9PEZI</name>
<keyword evidence="1" id="KW-0732">Signal</keyword>
<organism evidence="2 3">
    <name type="scientific">Choiromyces venosus 120613-1</name>
    <dbReference type="NCBI Taxonomy" id="1336337"/>
    <lineage>
        <taxon>Eukaryota</taxon>
        <taxon>Fungi</taxon>
        <taxon>Dikarya</taxon>
        <taxon>Ascomycota</taxon>
        <taxon>Pezizomycotina</taxon>
        <taxon>Pezizomycetes</taxon>
        <taxon>Pezizales</taxon>
        <taxon>Tuberaceae</taxon>
        <taxon>Choiromyces</taxon>
    </lineage>
</organism>
<evidence type="ECO:0000313" key="2">
    <source>
        <dbReference type="EMBL" id="RPA92189.1"/>
    </source>
</evidence>
<gene>
    <name evidence="2" type="ORF">L873DRAFT_217095</name>
</gene>
<dbReference type="AlphaFoldDB" id="A0A3N4J1N2"/>
<reference evidence="2 3" key="1">
    <citation type="journal article" date="2018" name="Nat. Ecol. Evol.">
        <title>Pezizomycetes genomes reveal the molecular basis of ectomycorrhizal truffle lifestyle.</title>
        <authorList>
            <person name="Murat C."/>
            <person name="Payen T."/>
            <person name="Noel B."/>
            <person name="Kuo A."/>
            <person name="Morin E."/>
            <person name="Chen J."/>
            <person name="Kohler A."/>
            <person name="Krizsan K."/>
            <person name="Balestrini R."/>
            <person name="Da Silva C."/>
            <person name="Montanini B."/>
            <person name="Hainaut M."/>
            <person name="Levati E."/>
            <person name="Barry K.W."/>
            <person name="Belfiori B."/>
            <person name="Cichocki N."/>
            <person name="Clum A."/>
            <person name="Dockter R.B."/>
            <person name="Fauchery L."/>
            <person name="Guy J."/>
            <person name="Iotti M."/>
            <person name="Le Tacon F."/>
            <person name="Lindquist E.A."/>
            <person name="Lipzen A."/>
            <person name="Malagnac F."/>
            <person name="Mello A."/>
            <person name="Molinier V."/>
            <person name="Miyauchi S."/>
            <person name="Poulain J."/>
            <person name="Riccioni C."/>
            <person name="Rubini A."/>
            <person name="Sitrit Y."/>
            <person name="Splivallo R."/>
            <person name="Traeger S."/>
            <person name="Wang M."/>
            <person name="Zifcakova L."/>
            <person name="Wipf D."/>
            <person name="Zambonelli A."/>
            <person name="Paolocci F."/>
            <person name="Nowrousian M."/>
            <person name="Ottonello S."/>
            <person name="Baldrian P."/>
            <person name="Spatafora J.W."/>
            <person name="Henrissat B."/>
            <person name="Nagy L.G."/>
            <person name="Aury J.M."/>
            <person name="Wincker P."/>
            <person name="Grigoriev I.V."/>
            <person name="Bonfante P."/>
            <person name="Martin F.M."/>
        </authorList>
    </citation>
    <scope>NUCLEOTIDE SEQUENCE [LARGE SCALE GENOMIC DNA]</scope>
    <source>
        <strain evidence="2 3">120613-1</strain>
    </source>
</reference>
<proteinExistence type="predicted"/>
<accession>A0A3N4J1N2</accession>
<dbReference type="EMBL" id="ML120479">
    <property type="protein sequence ID" value="RPA92189.1"/>
    <property type="molecule type" value="Genomic_DNA"/>
</dbReference>
<feature type="signal peptide" evidence="1">
    <location>
        <begin position="1"/>
        <end position="28"/>
    </location>
</feature>
<sequence>MNSVHLLSAQFLSLSIFNLSCLRSNSLCQSTPCCCKSHFKRLYFFSSPPDFAAARVVTASMRAVKVLFFFHGIHNALASASFFLSSNISGN</sequence>
<evidence type="ECO:0008006" key="4">
    <source>
        <dbReference type="Google" id="ProtNLM"/>
    </source>
</evidence>
<evidence type="ECO:0000256" key="1">
    <source>
        <dbReference type="SAM" id="SignalP"/>
    </source>
</evidence>